<dbReference type="EMBL" id="DXEK01000050">
    <property type="protein sequence ID" value="HIX76581.1"/>
    <property type="molecule type" value="Genomic_DNA"/>
</dbReference>
<gene>
    <name evidence="5" type="ORF">H9734_03150</name>
</gene>
<evidence type="ECO:0000256" key="2">
    <source>
        <dbReference type="SAM" id="MobiDB-lite"/>
    </source>
</evidence>
<dbReference type="Gene3D" id="3.60.21.10">
    <property type="match status" value="1"/>
</dbReference>
<comment type="similarity">
    <text evidence="1">Belongs to the CapA family.</text>
</comment>
<dbReference type="SUPFAM" id="SSF56300">
    <property type="entry name" value="Metallo-dependent phosphatases"/>
    <property type="match status" value="1"/>
</dbReference>
<feature type="transmembrane region" description="Helical" evidence="3">
    <location>
        <begin position="21"/>
        <end position="42"/>
    </location>
</feature>
<dbReference type="AlphaFoldDB" id="A0A9D1XCE9"/>
<dbReference type="PANTHER" id="PTHR33393">
    <property type="entry name" value="POLYGLUTAMINE SYNTHESIS ACCESSORY PROTEIN RV0574C-RELATED"/>
    <property type="match status" value="1"/>
</dbReference>
<reference evidence="5" key="1">
    <citation type="journal article" date="2021" name="PeerJ">
        <title>Extensive microbial diversity within the chicken gut microbiome revealed by metagenomics and culture.</title>
        <authorList>
            <person name="Gilroy R."/>
            <person name="Ravi A."/>
            <person name="Getino M."/>
            <person name="Pursley I."/>
            <person name="Horton D.L."/>
            <person name="Alikhan N.F."/>
            <person name="Baker D."/>
            <person name="Gharbi K."/>
            <person name="Hall N."/>
            <person name="Watson M."/>
            <person name="Adriaenssens E.M."/>
            <person name="Foster-Nyarko E."/>
            <person name="Jarju S."/>
            <person name="Secka A."/>
            <person name="Antonio M."/>
            <person name="Oren A."/>
            <person name="Chaudhuri R.R."/>
            <person name="La Ragione R."/>
            <person name="Hildebrand F."/>
            <person name="Pallen M.J."/>
        </authorList>
    </citation>
    <scope>NUCLEOTIDE SEQUENCE</scope>
    <source>
        <strain evidence="5">CHK183-1962</strain>
    </source>
</reference>
<dbReference type="InterPro" id="IPR052169">
    <property type="entry name" value="CW_Biosynth-Accessory"/>
</dbReference>
<reference evidence="5" key="2">
    <citation type="submission" date="2021-04" db="EMBL/GenBank/DDBJ databases">
        <authorList>
            <person name="Gilroy R."/>
        </authorList>
    </citation>
    <scope>NUCLEOTIDE SEQUENCE</scope>
    <source>
        <strain evidence="5">CHK183-1962</strain>
    </source>
</reference>
<dbReference type="Proteomes" id="UP000886890">
    <property type="component" value="Unassembled WGS sequence"/>
</dbReference>
<evidence type="ECO:0000313" key="5">
    <source>
        <dbReference type="EMBL" id="HIX76581.1"/>
    </source>
</evidence>
<dbReference type="InterPro" id="IPR019079">
    <property type="entry name" value="Capsule_synth_CapA"/>
</dbReference>
<feature type="compositionally biased region" description="Low complexity" evidence="2">
    <location>
        <begin position="63"/>
        <end position="77"/>
    </location>
</feature>
<dbReference type="CDD" id="cd07381">
    <property type="entry name" value="MPP_CapA"/>
    <property type="match status" value="1"/>
</dbReference>
<keyword evidence="3" id="KW-0472">Membrane</keyword>
<dbReference type="Pfam" id="PF09587">
    <property type="entry name" value="PGA_cap"/>
    <property type="match status" value="1"/>
</dbReference>
<name>A0A9D1XCE9_9FIRM</name>
<feature type="region of interest" description="Disordered" evidence="2">
    <location>
        <begin position="53"/>
        <end position="82"/>
    </location>
</feature>
<evidence type="ECO:0000313" key="6">
    <source>
        <dbReference type="Proteomes" id="UP000886890"/>
    </source>
</evidence>
<protein>
    <submittedName>
        <fullName evidence="5">CapA family protein</fullName>
    </submittedName>
</protein>
<feature type="domain" description="Capsule synthesis protein CapA" evidence="4">
    <location>
        <begin position="98"/>
        <end position="326"/>
    </location>
</feature>
<dbReference type="InterPro" id="IPR029052">
    <property type="entry name" value="Metallo-depent_PP-like"/>
</dbReference>
<accession>A0A9D1XCE9</accession>
<proteinExistence type="inferred from homology"/>
<keyword evidence="3" id="KW-1133">Transmembrane helix</keyword>
<organism evidence="5 6">
    <name type="scientific">Candidatus Fusicatenibacter merdavium</name>
    <dbReference type="NCBI Taxonomy" id="2838600"/>
    <lineage>
        <taxon>Bacteria</taxon>
        <taxon>Bacillati</taxon>
        <taxon>Bacillota</taxon>
        <taxon>Clostridia</taxon>
        <taxon>Lachnospirales</taxon>
        <taxon>Lachnospiraceae</taxon>
        <taxon>Fusicatenibacter</taxon>
    </lineage>
</organism>
<sequence>MAGKEELKRKRKRIRRRKQAMCFAAAGVVCLVLVVVIARGLLDLRAEEQAAARKQQNSKNIQQEGSESTGTSAEEQGAQSLDTVPVEQEETGVNGQVTISAAGDCTLGTDENFDYSTSLPAMYEEAGNPGYFFQNVRDIFSADDLTIVNLEGPLTTSEERADKQFSFKGDPLYTQILTSGSVEACNLANNHSKDYGTQGYEDTIANVEAAGILTFGYERTAIYESNGIKVGLAGVYELAEGIDCQNDMAAAIQSLKDAGADLVIVSFHWGTEKENYPDDTQQTLAHAAIDQGADLVLGHHPHVLQGIEKYQGKYIVYSLGNFCFGGNKNPSDKDTMIFQQTFTLENGEVALDDEINIIPCRITSTDDYNNYQPTPVQGEEAWRIMGRIQEYSQNFGTQLPELTGQEG</sequence>
<evidence type="ECO:0000256" key="3">
    <source>
        <dbReference type="SAM" id="Phobius"/>
    </source>
</evidence>
<dbReference type="PANTHER" id="PTHR33393:SF13">
    <property type="entry name" value="PGA BIOSYNTHESIS PROTEIN CAPA"/>
    <property type="match status" value="1"/>
</dbReference>
<dbReference type="SMART" id="SM00854">
    <property type="entry name" value="PGA_cap"/>
    <property type="match status" value="1"/>
</dbReference>
<keyword evidence="3" id="KW-0812">Transmembrane</keyword>
<evidence type="ECO:0000256" key="1">
    <source>
        <dbReference type="ARBA" id="ARBA00005662"/>
    </source>
</evidence>
<comment type="caution">
    <text evidence="5">The sequence shown here is derived from an EMBL/GenBank/DDBJ whole genome shotgun (WGS) entry which is preliminary data.</text>
</comment>
<evidence type="ECO:0000259" key="4">
    <source>
        <dbReference type="SMART" id="SM00854"/>
    </source>
</evidence>